<dbReference type="InterPro" id="IPR004358">
    <property type="entry name" value="Sig_transdc_His_kin-like_C"/>
</dbReference>
<evidence type="ECO:0000256" key="6">
    <source>
        <dbReference type="ARBA" id="ARBA00023012"/>
    </source>
</evidence>
<dbReference type="GO" id="GO:0000155">
    <property type="term" value="F:phosphorelay sensor kinase activity"/>
    <property type="evidence" value="ECO:0007669"/>
    <property type="project" value="InterPro"/>
</dbReference>
<dbReference type="PRINTS" id="PR00344">
    <property type="entry name" value="BCTRLSENSOR"/>
</dbReference>
<dbReference type="CDD" id="cd00130">
    <property type="entry name" value="PAS"/>
    <property type="match status" value="1"/>
</dbReference>
<evidence type="ECO:0000256" key="4">
    <source>
        <dbReference type="ARBA" id="ARBA00022679"/>
    </source>
</evidence>
<dbReference type="PROSITE" id="PS50109">
    <property type="entry name" value="HIS_KIN"/>
    <property type="match status" value="1"/>
</dbReference>
<feature type="domain" description="PAS" evidence="9">
    <location>
        <begin position="5"/>
        <end position="75"/>
    </location>
</feature>
<dbReference type="InterPro" id="IPR036890">
    <property type="entry name" value="HATPase_C_sf"/>
</dbReference>
<keyword evidence="6" id="KW-0902">Two-component regulatory system</keyword>
<dbReference type="InterPro" id="IPR003661">
    <property type="entry name" value="HisK_dim/P_dom"/>
</dbReference>
<evidence type="ECO:0000313" key="10">
    <source>
        <dbReference type="EMBL" id="SFS59683.1"/>
    </source>
</evidence>
<dbReference type="AlphaFoldDB" id="A0A1I6R4R2"/>
<dbReference type="Pfam" id="PF02518">
    <property type="entry name" value="HATPase_c"/>
    <property type="match status" value="1"/>
</dbReference>
<evidence type="ECO:0000256" key="7">
    <source>
        <dbReference type="SAM" id="Coils"/>
    </source>
</evidence>
<keyword evidence="3" id="KW-0597">Phosphoprotein</keyword>
<dbReference type="Proteomes" id="UP000199312">
    <property type="component" value="Unassembled WGS sequence"/>
</dbReference>
<dbReference type="CDD" id="cd00082">
    <property type="entry name" value="HisKA"/>
    <property type="match status" value="1"/>
</dbReference>
<dbReference type="NCBIfam" id="TIGR00229">
    <property type="entry name" value="sensory_box"/>
    <property type="match status" value="1"/>
</dbReference>
<dbReference type="OrthoDB" id="9808408at2"/>
<protein>
    <recommendedName>
        <fullName evidence="2">histidine kinase</fullName>
        <ecNumber evidence="2">2.7.13.3</ecNumber>
    </recommendedName>
</protein>
<evidence type="ECO:0000256" key="5">
    <source>
        <dbReference type="ARBA" id="ARBA00022777"/>
    </source>
</evidence>
<dbReference type="SUPFAM" id="SSF55874">
    <property type="entry name" value="ATPase domain of HSP90 chaperone/DNA topoisomerase II/histidine kinase"/>
    <property type="match status" value="1"/>
</dbReference>
<dbReference type="EC" id="2.7.13.3" evidence="2"/>
<evidence type="ECO:0000259" key="9">
    <source>
        <dbReference type="PROSITE" id="PS50112"/>
    </source>
</evidence>
<dbReference type="EMBL" id="FOZP01000005">
    <property type="protein sequence ID" value="SFS59683.1"/>
    <property type="molecule type" value="Genomic_DNA"/>
</dbReference>
<dbReference type="CDD" id="cd00075">
    <property type="entry name" value="HATPase"/>
    <property type="match status" value="1"/>
</dbReference>
<dbReference type="InterPro" id="IPR036097">
    <property type="entry name" value="HisK_dim/P_sf"/>
</dbReference>
<dbReference type="Pfam" id="PF00512">
    <property type="entry name" value="HisKA"/>
    <property type="match status" value="1"/>
</dbReference>
<proteinExistence type="predicted"/>
<keyword evidence="11" id="KW-1185">Reference proteome</keyword>
<gene>
    <name evidence="10" type="ORF">SAMN04488006_2202</name>
</gene>
<dbReference type="PROSITE" id="PS50112">
    <property type="entry name" value="PAS"/>
    <property type="match status" value="1"/>
</dbReference>
<evidence type="ECO:0000256" key="1">
    <source>
        <dbReference type="ARBA" id="ARBA00000085"/>
    </source>
</evidence>
<evidence type="ECO:0000256" key="3">
    <source>
        <dbReference type="ARBA" id="ARBA00022553"/>
    </source>
</evidence>
<dbReference type="InterPro" id="IPR000014">
    <property type="entry name" value="PAS"/>
</dbReference>
<dbReference type="PANTHER" id="PTHR43711:SF26">
    <property type="entry name" value="SENSOR HISTIDINE KINASE RCSC"/>
    <property type="match status" value="1"/>
</dbReference>
<dbReference type="STRING" id="593133.SAMN04488006_2202"/>
<keyword evidence="4" id="KW-0808">Transferase</keyword>
<evidence type="ECO:0000259" key="8">
    <source>
        <dbReference type="PROSITE" id="PS50109"/>
    </source>
</evidence>
<dbReference type="Gene3D" id="3.30.565.10">
    <property type="entry name" value="Histidine kinase-like ATPase, C-terminal domain"/>
    <property type="match status" value="1"/>
</dbReference>
<dbReference type="Gene3D" id="3.30.450.20">
    <property type="entry name" value="PAS domain"/>
    <property type="match status" value="1"/>
</dbReference>
<dbReference type="SMART" id="SM00387">
    <property type="entry name" value="HATPase_c"/>
    <property type="match status" value="1"/>
</dbReference>
<feature type="domain" description="Histidine kinase" evidence="8">
    <location>
        <begin position="196"/>
        <end position="412"/>
    </location>
</feature>
<evidence type="ECO:0000313" key="11">
    <source>
        <dbReference type="Proteomes" id="UP000199312"/>
    </source>
</evidence>
<feature type="coiled-coil region" evidence="7">
    <location>
        <begin position="123"/>
        <end position="192"/>
    </location>
</feature>
<dbReference type="SMART" id="SM00388">
    <property type="entry name" value="HisKA"/>
    <property type="match status" value="1"/>
</dbReference>
<comment type="catalytic activity">
    <reaction evidence="1">
        <text>ATP + protein L-histidine = ADP + protein N-phospho-L-histidine.</text>
        <dbReference type="EC" id="2.7.13.3"/>
    </reaction>
</comment>
<name>A0A1I6R4R2_9FLAO</name>
<dbReference type="SMART" id="SM00091">
    <property type="entry name" value="PAS"/>
    <property type="match status" value="1"/>
</dbReference>
<evidence type="ECO:0000256" key="2">
    <source>
        <dbReference type="ARBA" id="ARBA00012438"/>
    </source>
</evidence>
<reference evidence="11" key="1">
    <citation type="submission" date="2016-10" db="EMBL/GenBank/DDBJ databases">
        <authorList>
            <person name="Varghese N."/>
            <person name="Submissions S."/>
        </authorList>
    </citation>
    <scope>NUCLEOTIDE SEQUENCE [LARGE SCALE GENOMIC DNA]</scope>
    <source>
        <strain evidence="11">DSM 24450</strain>
    </source>
</reference>
<dbReference type="Gene3D" id="1.10.287.130">
    <property type="match status" value="1"/>
</dbReference>
<dbReference type="InterPro" id="IPR050736">
    <property type="entry name" value="Sensor_HK_Regulatory"/>
</dbReference>
<keyword evidence="5" id="KW-0418">Kinase</keyword>
<dbReference type="RefSeq" id="WP_090226192.1">
    <property type="nucleotide sequence ID" value="NZ_FOZP01000005.1"/>
</dbReference>
<dbReference type="InterPro" id="IPR035965">
    <property type="entry name" value="PAS-like_dom_sf"/>
</dbReference>
<dbReference type="Pfam" id="PF13426">
    <property type="entry name" value="PAS_9"/>
    <property type="match status" value="1"/>
</dbReference>
<dbReference type="InterPro" id="IPR005467">
    <property type="entry name" value="His_kinase_dom"/>
</dbReference>
<dbReference type="PANTHER" id="PTHR43711">
    <property type="entry name" value="TWO-COMPONENT HISTIDINE KINASE"/>
    <property type="match status" value="1"/>
</dbReference>
<accession>A0A1I6R4R2</accession>
<organism evidence="10 11">
    <name type="scientific">Lutibacter maritimus</name>
    <dbReference type="NCBI Taxonomy" id="593133"/>
    <lineage>
        <taxon>Bacteria</taxon>
        <taxon>Pseudomonadati</taxon>
        <taxon>Bacteroidota</taxon>
        <taxon>Flavobacteriia</taxon>
        <taxon>Flavobacteriales</taxon>
        <taxon>Flavobacteriaceae</taxon>
        <taxon>Lutibacter</taxon>
    </lineage>
</organism>
<dbReference type="InterPro" id="IPR003594">
    <property type="entry name" value="HATPase_dom"/>
</dbReference>
<keyword evidence="7" id="KW-0175">Coiled coil</keyword>
<dbReference type="SUPFAM" id="SSF55785">
    <property type="entry name" value="PYP-like sensor domain (PAS domain)"/>
    <property type="match status" value="1"/>
</dbReference>
<dbReference type="SUPFAM" id="SSF47384">
    <property type="entry name" value="Homodimeric domain of signal transducing histidine kinase"/>
    <property type="match status" value="1"/>
</dbReference>
<sequence>MFYKDKHILNILFEAIPEGVIIVDENQIIVAANHPVEKMFGYKKGELTNNQLNCLIPKKVHAIHKVHFNNFLNFNGVRKITHSLNLTGVKKSNENFPVEIGLNPFKIENKKYVLALIIDISVRKENERRIDFINTELEKKVQQRTADLHNTISQLKELNLNFKKEIKKRKAAEKKLKESLQKEIELNELKSKFLTMVSHEFKTPLSGILTSSMLLNKYQLTEQQQNREKHIKTITNKAQYLDTILNDFLSIEKLESNNINYKLTSFNLSTVINEVVYNANMLLKEGQHIQFPNNIDEFIITQDEKYLKLALSNILNNAIKYSPENSTIILEVSEKNAVIEFKIIDTGIGIPEYAQKFICSRYFRADNALNIPGTGIGLNIVKNHINNLGGNLTFSSKINEGSTFIISLPNKF</sequence>